<evidence type="ECO:0000313" key="1">
    <source>
        <dbReference type="EMBL" id="KKN93664.1"/>
    </source>
</evidence>
<organism evidence="1">
    <name type="scientific">marine sediment metagenome</name>
    <dbReference type="NCBI Taxonomy" id="412755"/>
    <lineage>
        <taxon>unclassified sequences</taxon>
        <taxon>metagenomes</taxon>
        <taxon>ecological metagenomes</taxon>
    </lineage>
</organism>
<name>A0A0F9UPU4_9ZZZZ</name>
<proteinExistence type="predicted"/>
<dbReference type="EMBL" id="LAZR01000084">
    <property type="protein sequence ID" value="KKN93664.1"/>
    <property type="molecule type" value="Genomic_DNA"/>
</dbReference>
<reference evidence="1" key="1">
    <citation type="journal article" date="2015" name="Nature">
        <title>Complex archaea that bridge the gap between prokaryotes and eukaryotes.</title>
        <authorList>
            <person name="Spang A."/>
            <person name="Saw J.H."/>
            <person name="Jorgensen S.L."/>
            <person name="Zaremba-Niedzwiedzka K."/>
            <person name="Martijn J."/>
            <person name="Lind A.E."/>
            <person name="van Eijk R."/>
            <person name="Schleper C."/>
            <person name="Guy L."/>
            <person name="Ettema T.J."/>
        </authorList>
    </citation>
    <scope>NUCLEOTIDE SEQUENCE</scope>
</reference>
<comment type="caution">
    <text evidence="1">The sequence shown here is derived from an EMBL/GenBank/DDBJ whole genome shotgun (WGS) entry which is preliminary data.</text>
</comment>
<sequence length="72" mass="8156">MPIVDINDIIGDDGEDTISIVLVRTFEYEGLSRVPSKINYFINNKPVTKKEFNEMNDDMNDLAGVPSNDSYK</sequence>
<gene>
    <name evidence="1" type="ORF">LCGC14_0194960</name>
</gene>
<dbReference type="AlphaFoldDB" id="A0A0F9UPU4"/>
<accession>A0A0F9UPU4</accession>
<protein>
    <submittedName>
        <fullName evidence="1">Uncharacterized protein</fullName>
    </submittedName>
</protein>